<dbReference type="PRINTS" id="PR00032">
    <property type="entry name" value="HTHARAC"/>
</dbReference>
<keyword evidence="1" id="KW-0805">Transcription regulation</keyword>
<dbReference type="Proteomes" id="UP000809621">
    <property type="component" value="Unassembled WGS sequence"/>
</dbReference>
<evidence type="ECO:0000256" key="1">
    <source>
        <dbReference type="ARBA" id="ARBA00023015"/>
    </source>
</evidence>
<dbReference type="InterPro" id="IPR009057">
    <property type="entry name" value="Homeodomain-like_sf"/>
</dbReference>
<dbReference type="Pfam" id="PF12833">
    <property type="entry name" value="HTH_18"/>
    <property type="match status" value="1"/>
</dbReference>
<dbReference type="InterPro" id="IPR014710">
    <property type="entry name" value="RmlC-like_jellyroll"/>
</dbReference>
<dbReference type="InterPro" id="IPR011051">
    <property type="entry name" value="RmlC_Cupin_sf"/>
</dbReference>
<keyword evidence="2" id="KW-0238">DNA-binding</keyword>
<keyword evidence="3" id="KW-0804">Transcription</keyword>
<dbReference type="InterPro" id="IPR020449">
    <property type="entry name" value="Tscrpt_reg_AraC-type_HTH"/>
</dbReference>
<protein>
    <submittedName>
        <fullName evidence="5">Helix-turn-helix domain-containing protein</fullName>
    </submittedName>
</protein>
<sequence>MRAIKENVLCTTETFTAYLFEGEQFNHSYHFHFEIEIVLIVKSHGSLVVGDHISTYQEGDVYLFGPNLPHSFVCGTDTHLAKSLVIQFDKNCFGELFFSLPEFKTINLLLEKATLGLKLRQDANDISSRISQTCSTQGANSIISLLKLLHELSSNENVETILDDFHLQQHSIETHRLNAAINWVDVHFNKPIQLSQVSELAALTEHAFCRAFKRATGKTFLQYLNDKRVHEAAQLLIETNRQITDIAYDVGFTNISSFNRYFKKVKQHSPSDFRRSFNILEQDS</sequence>
<evidence type="ECO:0000313" key="5">
    <source>
        <dbReference type="EMBL" id="MBM7035329.1"/>
    </source>
</evidence>
<evidence type="ECO:0000259" key="4">
    <source>
        <dbReference type="PROSITE" id="PS01124"/>
    </source>
</evidence>
<name>A0ABS2HE74_9VIBR</name>
<dbReference type="SUPFAM" id="SSF46689">
    <property type="entry name" value="Homeodomain-like"/>
    <property type="match status" value="2"/>
</dbReference>
<dbReference type="PANTHER" id="PTHR43280">
    <property type="entry name" value="ARAC-FAMILY TRANSCRIPTIONAL REGULATOR"/>
    <property type="match status" value="1"/>
</dbReference>
<dbReference type="RefSeq" id="WP_205156939.1">
    <property type="nucleotide sequence ID" value="NZ_JAFEUM010000001.1"/>
</dbReference>
<dbReference type="Gene3D" id="2.60.120.10">
    <property type="entry name" value="Jelly Rolls"/>
    <property type="match status" value="1"/>
</dbReference>
<dbReference type="SUPFAM" id="SSF51182">
    <property type="entry name" value="RmlC-like cupins"/>
    <property type="match status" value="1"/>
</dbReference>
<evidence type="ECO:0000256" key="2">
    <source>
        <dbReference type="ARBA" id="ARBA00023125"/>
    </source>
</evidence>
<evidence type="ECO:0000256" key="3">
    <source>
        <dbReference type="ARBA" id="ARBA00023163"/>
    </source>
</evidence>
<dbReference type="PROSITE" id="PS01124">
    <property type="entry name" value="HTH_ARAC_FAMILY_2"/>
    <property type="match status" value="1"/>
</dbReference>
<dbReference type="InterPro" id="IPR018062">
    <property type="entry name" value="HTH_AraC-typ_CS"/>
</dbReference>
<dbReference type="SMART" id="SM00342">
    <property type="entry name" value="HTH_ARAC"/>
    <property type="match status" value="1"/>
</dbReference>
<keyword evidence="6" id="KW-1185">Reference proteome</keyword>
<dbReference type="InterPro" id="IPR018060">
    <property type="entry name" value="HTH_AraC"/>
</dbReference>
<accession>A0ABS2HE74</accession>
<dbReference type="EMBL" id="JAFEUM010000001">
    <property type="protein sequence ID" value="MBM7035329.1"/>
    <property type="molecule type" value="Genomic_DNA"/>
</dbReference>
<dbReference type="Gene3D" id="1.10.10.60">
    <property type="entry name" value="Homeodomain-like"/>
    <property type="match status" value="2"/>
</dbReference>
<reference evidence="5 6" key="1">
    <citation type="submission" date="2021-02" db="EMBL/GenBank/DDBJ databases">
        <authorList>
            <person name="Park J.-S."/>
        </authorList>
    </citation>
    <scope>NUCLEOTIDE SEQUENCE [LARGE SCALE GENOMIC DNA]</scope>
    <source>
        <strain evidence="5 6">188UL20-2</strain>
    </source>
</reference>
<proteinExistence type="predicted"/>
<comment type="caution">
    <text evidence="5">The sequence shown here is derived from an EMBL/GenBank/DDBJ whole genome shotgun (WGS) entry which is preliminary data.</text>
</comment>
<feature type="domain" description="HTH araC/xylS-type" evidence="4">
    <location>
        <begin position="178"/>
        <end position="276"/>
    </location>
</feature>
<organism evidence="5 6">
    <name type="scientific">Vibrio ulleungensis</name>
    <dbReference type="NCBI Taxonomy" id="2807619"/>
    <lineage>
        <taxon>Bacteria</taxon>
        <taxon>Pseudomonadati</taxon>
        <taxon>Pseudomonadota</taxon>
        <taxon>Gammaproteobacteria</taxon>
        <taxon>Vibrionales</taxon>
        <taxon>Vibrionaceae</taxon>
        <taxon>Vibrio</taxon>
    </lineage>
</organism>
<dbReference type="PROSITE" id="PS00041">
    <property type="entry name" value="HTH_ARAC_FAMILY_1"/>
    <property type="match status" value="1"/>
</dbReference>
<gene>
    <name evidence="5" type="ORF">JQC93_02830</name>
</gene>
<dbReference type="PANTHER" id="PTHR43280:SF27">
    <property type="entry name" value="TRANSCRIPTIONAL REGULATOR MTLR"/>
    <property type="match status" value="1"/>
</dbReference>
<evidence type="ECO:0000313" key="6">
    <source>
        <dbReference type="Proteomes" id="UP000809621"/>
    </source>
</evidence>